<name>A0A7K2IS86_9ACTN</name>
<dbReference type="InterPro" id="IPR059050">
    <property type="entry name" value="Rv3660c_N"/>
</dbReference>
<sequence>MDGPRHPLIVTEDPALLDDLRRVAAAAATEITVARTPEQALRSWHRAPLVVVGPDLEPALRGSEPEPGPRPILVTRSFDPRPLPTRTTGPREPSSDSGPRPPADRRGDVGSLSFALPRDEAALVELFSSIDERGTAPVVSVIGGRGGAGASLLTIALALAAGRAGRDTALLDADPLGHGPDVHLGHERSPSSPRTGWGDLADRRSRTPWRILREGLPRAGPVSVLTWARGDEDAQGLPLPAGTARSVLDSARRGADLVVVDLPRSFDPATRALLNGSDLVLMVVPADVRSVLSASRMVGRLRRETDRLRLVVRGAREEVPASVVARNLRVELDADLPPEPGLSRALAAGEVPARHPRSPMARYAHRVVSLLLDRREAG</sequence>
<dbReference type="AlphaFoldDB" id="A0A7K2IS86"/>
<organism evidence="3 4">
    <name type="scientific">Nocardiopsis alba</name>
    <dbReference type="NCBI Taxonomy" id="53437"/>
    <lineage>
        <taxon>Bacteria</taxon>
        <taxon>Bacillati</taxon>
        <taxon>Actinomycetota</taxon>
        <taxon>Actinomycetes</taxon>
        <taxon>Streptosporangiales</taxon>
        <taxon>Nocardiopsidaceae</taxon>
        <taxon>Nocardiopsis</taxon>
    </lineage>
</organism>
<dbReference type="NCBIfam" id="TIGR03815">
    <property type="entry name" value="CpaE_hom_Actino"/>
    <property type="match status" value="1"/>
</dbReference>
<dbReference type="GO" id="GO:0005524">
    <property type="term" value="F:ATP binding"/>
    <property type="evidence" value="ECO:0007669"/>
    <property type="project" value="TreeGrafter"/>
</dbReference>
<dbReference type="InterPro" id="IPR027417">
    <property type="entry name" value="P-loop_NTPase"/>
</dbReference>
<dbReference type="Pfam" id="PF26563">
    <property type="entry name" value="Rv3660c_N"/>
    <property type="match status" value="1"/>
</dbReference>
<dbReference type="GO" id="GO:0016887">
    <property type="term" value="F:ATP hydrolysis activity"/>
    <property type="evidence" value="ECO:0007669"/>
    <property type="project" value="TreeGrafter"/>
</dbReference>
<feature type="region of interest" description="Disordered" evidence="1">
    <location>
        <begin position="181"/>
        <end position="200"/>
    </location>
</feature>
<proteinExistence type="predicted"/>
<feature type="domain" description="Rv3660c-like CheY-like N-terminal" evidence="2">
    <location>
        <begin position="10"/>
        <end position="77"/>
    </location>
</feature>
<evidence type="ECO:0000259" key="2">
    <source>
        <dbReference type="Pfam" id="PF26563"/>
    </source>
</evidence>
<dbReference type="InterPro" id="IPR022521">
    <property type="entry name" value="Rv3660c"/>
</dbReference>
<dbReference type="EMBL" id="WWHY01000001">
    <property type="protein sequence ID" value="MYR32783.1"/>
    <property type="molecule type" value="Genomic_DNA"/>
</dbReference>
<dbReference type="Gene3D" id="3.40.50.300">
    <property type="entry name" value="P-loop containing nucleotide triphosphate hydrolases"/>
    <property type="match status" value="1"/>
</dbReference>
<feature type="region of interest" description="Disordered" evidence="1">
    <location>
        <begin position="56"/>
        <end position="111"/>
    </location>
</feature>
<evidence type="ECO:0000313" key="4">
    <source>
        <dbReference type="Proteomes" id="UP000467124"/>
    </source>
</evidence>
<dbReference type="PANTHER" id="PTHR43384:SF11">
    <property type="entry name" value="SEPTUM SITE DETERMINING PROTEIN"/>
    <property type="match status" value="1"/>
</dbReference>
<comment type="caution">
    <text evidence="3">The sequence shown here is derived from an EMBL/GenBank/DDBJ whole genome shotgun (WGS) entry which is preliminary data.</text>
</comment>
<evidence type="ECO:0000256" key="1">
    <source>
        <dbReference type="SAM" id="MobiDB-lite"/>
    </source>
</evidence>
<accession>A0A7K2IS86</accession>
<dbReference type="Proteomes" id="UP000467124">
    <property type="component" value="Unassembled WGS sequence"/>
</dbReference>
<dbReference type="InterPro" id="IPR050625">
    <property type="entry name" value="ParA/MinD_ATPase"/>
</dbReference>
<evidence type="ECO:0000313" key="3">
    <source>
        <dbReference type="EMBL" id="MYR32783.1"/>
    </source>
</evidence>
<dbReference type="GO" id="GO:0009898">
    <property type="term" value="C:cytoplasmic side of plasma membrane"/>
    <property type="evidence" value="ECO:0007669"/>
    <property type="project" value="TreeGrafter"/>
</dbReference>
<dbReference type="PANTHER" id="PTHR43384">
    <property type="entry name" value="SEPTUM SITE-DETERMINING PROTEIN MIND HOMOLOG, CHLOROPLASTIC-RELATED"/>
    <property type="match status" value="1"/>
</dbReference>
<dbReference type="GO" id="GO:0051782">
    <property type="term" value="P:negative regulation of cell division"/>
    <property type="evidence" value="ECO:0007669"/>
    <property type="project" value="TreeGrafter"/>
</dbReference>
<gene>
    <name evidence="3" type="ORF">GTW20_10980</name>
</gene>
<dbReference type="RefSeq" id="WP_161112376.1">
    <property type="nucleotide sequence ID" value="NZ_JBHYPC010000014.1"/>
</dbReference>
<dbReference type="SUPFAM" id="SSF52540">
    <property type="entry name" value="P-loop containing nucleoside triphosphate hydrolases"/>
    <property type="match status" value="1"/>
</dbReference>
<dbReference type="GO" id="GO:0005829">
    <property type="term" value="C:cytosol"/>
    <property type="evidence" value="ECO:0007669"/>
    <property type="project" value="TreeGrafter"/>
</dbReference>
<reference evidence="3 4" key="1">
    <citation type="journal article" date="2019" name="Nat. Commun.">
        <title>The antimicrobial potential of Streptomyces from insect microbiomes.</title>
        <authorList>
            <person name="Chevrette M.G."/>
            <person name="Carlson C.M."/>
            <person name="Ortega H.E."/>
            <person name="Thomas C."/>
            <person name="Ananiev G.E."/>
            <person name="Barns K.J."/>
            <person name="Book A.J."/>
            <person name="Cagnazzo J."/>
            <person name="Carlos C."/>
            <person name="Flanigan W."/>
            <person name="Grubbs K.J."/>
            <person name="Horn H.A."/>
            <person name="Hoffmann F.M."/>
            <person name="Klassen J.L."/>
            <person name="Knack J.J."/>
            <person name="Lewin G.R."/>
            <person name="McDonald B.R."/>
            <person name="Muller L."/>
            <person name="Melo W.G.P."/>
            <person name="Pinto-Tomas A.A."/>
            <person name="Schmitz A."/>
            <person name="Wendt-Pienkowski E."/>
            <person name="Wildman S."/>
            <person name="Zhao M."/>
            <person name="Zhang F."/>
            <person name="Bugni T.S."/>
            <person name="Andes D.R."/>
            <person name="Pupo M.T."/>
            <person name="Currie C.R."/>
        </authorList>
    </citation>
    <scope>NUCLEOTIDE SEQUENCE [LARGE SCALE GENOMIC DNA]</scope>
    <source>
        <strain evidence="3 4">SID5840</strain>
    </source>
</reference>
<protein>
    <submittedName>
        <fullName evidence="3">Cobalamin biosynthesis protein CobQ</fullName>
    </submittedName>
</protein>